<feature type="coiled-coil region" evidence="1">
    <location>
        <begin position="54"/>
        <end position="109"/>
    </location>
</feature>
<evidence type="ECO:0000256" key="1">
    <source>
        <dbReference type="SAM" id="Coils"/>
    </source>
</evidence>
<dbReference type="EMBL" id="CAJPWZ010001628">
    <property type="protein sequence ID" value="CAG2219354.1"/>
    <property type="molecule type" value="Genomic_DNA"/>
</dbReference>
<evidence type="ECO:0000313" key="3">
    <source>
        <dbReference type="Proteomes" id="UP000683360"/>
    </source>
</evidence>
<sequence length="161" mass="19239">MDEYLEYKDFNESTNKRKRNIGKPYWNAELQQRLLETNKTEKEFLKFKGDRRIRKQLENNYKLKRREFDKHGKKSMLNFFQNEANNEFIDEMEKLNSRWKQELSNIDIETGIENEHTANAINDQISLEETKQALRSVKLGKAVGIDNLPNEILRNDNLTNV</sequence>
<keyword evidence="1" id="KW-0175">Coiled coil</keyword>
<comment type="caution">
    <text evidence="2">The sequence shown here is derived from an EMBL/GenBank/DDBJ whole genome shotgun (WGS) entry which is preliminary data.</text>
</comment>
<accession>A0A8S3SL57</accession>
<proteinExistence type="predicted"/>
<dbReference type="OrthoDB" id="10347106at2759"/>
<organism evidence="2 3">
    <name type="scientific">Mytilus edulis</name>
    <name type="common">Blue mussel</name>
    <dbReference type="NCBI Taxonomy" id="6550"/>
    <lineage>
        <taxon>Eukaryota</taxon>
        <taxon>Metazoa</taxon>
        <taxon>Spiralia</taxon>
        <taxon>Lophotrochozoa</taxon>
        <taxon>Mollusca</taxon>
        <taxon>Bivalvia</taxon>
        <taxon>Autobranchia</taxon>
        <taxon>Pteriomorphia</taxon>
        <taxon>Mytilida</taxon>
        <taxon>Mytiloidea</taxon>
        <taxon>Mytilidae</taxon>
        <taxon>Mytilinae</taxon>
        <taxon>Mytilus</taxon>
    </lineage>
</organism>
<keyword evidence="3" id="KW-1185">Reference proteome</keyword>
<evidence type="ECO:0000313" key="2">
    <source>
        <dbReference type="EMBL" id="CAG2219354.1"/>
    </source>
</evidence>
<dbReference type="AlphaFoldDB" id="A0A8S3SL57"/>
<protein>
    <submittedName>
        <fullName evidence="2">Uncharacterized protein</fullName>
    </submittedName>
</protein>
<name>A0A8S3SL57_MYTED</name>
<gene>
    <name evidence="2" type="ORF">MEDL_32900</name>
</gene>
<dbReference type="Proteomes" id="UP000683360">
    <property type="component" value="Unassembled WGS sequence"/>
</dbReference>
<reference evidence="2" key="1">
    <citation type="submission" date="2021-03" db="EMBL/GenBank/DDBJ databases">
        <authorList>
            <person name="Bekaert M."/>
        </authorList>
    </citation>
    <scope>NUCLEOTIDE SEQUENCE</scope>
</reference>